<feature type="region of interest" description="Disordered" evidence="10">
    <location>
        <begin position="1"/>
        <end position="33"/>
    </location>
</feature>
<evidence type="ECO:0000256" key="6">
    <source>
        <dbReference type="ARBA" id="ARBA00023242"/>
    </source>
</evidence>
<keyword evidence="4 9" id="KW-0378">Hydrolase</keyword>
<organism evidence="11 12">
    <name type="scientific">Lentinula lateritia</name>
    <dbReference type="NCBI Taxonomy" id="40482"/>
    <lineage>
        <taxon>Eukaryota</taxon>
        <taxon>Fungi</taxon>
        <taxon>Dikarya</taxon>
        <taxon>Basidiomycota</taxon>
        <taxon>Agaricomycotina</taxon>
        <taxon>Agaricomycetes</taxon>
        <taxon>Agaricomycetidae</taxon>
        <taxon>Agaricales</taxon>
        <taxon>Marasmiineae</taxon>
        <taxon>Omphalotaceae</taxon>
        <taxon>Lentinula</taxon>
    </lineage>
</organism>
<comment type="catalytic activity">
    <reaction evidence="8 9">
        <text>O-phospho-L-threonyl-[protein] + H2O = L-threonyl-[protein] + phosphate</text>
        <dbReference type="Rhea" id="RHEA:47004"/>
        <dbReference type="Rhea" id="RHEA-COMP:11060"/>
        <dbReference type="Rhea" id="RHEA-COMP:11605"/>
        <dbReference type="ChEBI" id="CHEBI:15377"/>
        <dbReference type="ChEBI" id="CHEBI:30013"/>
        <dbReference type="ChEBI" id="CHEBI:43474"/>
        <dbReference type="ChEBI" id="CHEBI:61977"/>
        <dbReference type="EC" id="3.1.3.16"/>
    </reaction>
</comment>
<evidence type="ECO:0000256" key="9">
    <source>
        <dbReference type="RuleBase" id="RU369031"/>
    </source>
</evidence>
<dbReference type="FunFam" id="3.40.50.2300:FF:000039">
    <property type="entry name" value="RNA polymerase II subunit A C-terminal domain phosphatase"/>
    <property type="match status" value="1"/>
</dbReference>
<comment type="catalytic activity">
    <reaction evidence="7 9">
        <text>O-phospho-L-seryl-[protein] + H2O = L-seryl-[protein] + phosphate</text>
        <dbReference type="Rhea" id="RHEA:20629"/>
        <dbReference type="Rhea" id="RHEA-COMP:9863"/>
        <dbReference type="Rhea" id="RHEA-COMP:11604"/>
        <dbReference type="ChEBI" id="CHEBI:15377"/>
        <dbReference type="ChEBI" id="CHEBI:29999"/>
        <dbReference type="ChEBI" id="CHEBI:43474"/>
        <dbReference type="ChEBI" id="CHEBI:83421"/>
        <dbReference type="EC" id="3.1.3.16"/>
    </reaction>
</comment>
<dbReference type="AlphaFoldDB" id="A0A9W9AF60"/>
<evidence type="ECO:0000256" key="4">
    <source>
        <dbReference type="ARBA" id="ARBA00022801"/>
    </source>
</evidence>
<comment type="function">
    <text evidence="9">Component of the cleavage and polyadenylation factor (CPF) complex, which plays a key role in polyadenylation-dependent pre-mRNA 3'-end formation and cooperates with cleavage factors including the CFIA complex and NAB4/CFIB. SSU72 is required for 3'-end formation of snoRNAs.</text>
</comment>
<dbReference type="InterPro" id="IPR006811">
    <property type="entry name" value="RNA_pol_II_suA"/>
</dbReference>
<dbReference type="Proteomes" id="UP001150238">
    <property type="component" value="Unassembled WGS sequence"/>
</dbReference>
<comment type="function">
    <text evidence="9">Processively dephosphorylates Ser-5 of the heptad repeats YSPTSPS in the C-terminal domain of the largest RNA polymerase II subunit (RPB1).</text>
</comment>
<dbReference type="Pfam" id="PF04722">
    <property type="entry name" value="Ssu72"/>
    <property type="match status" value="1"/>
</dbReference>
<dbReference type="GO" id="GO:0031124">
    <property type="term" value="P:mRNA 3'-end processing"/>
    <property type="evidence" value="ECO:0007669"/>
    <property type="project" value="UniProtKB-ARBA"/>
</dbReference>
<comment type="similarity">
    <text evidence="2 9">Belongs to the SSU72 phosphatase family.</text>
</comment>
<evidence type="ECO:0000256" key="5">
    <source>
        <dbReference type="ARBA" id="ARBA00022912"/>
    </source>
</evidence>
<dbReference type="FunFam" id="3.40.50.2300:FF:000182">
    <property type="entry name" value="RNA polymerase II subunit A"/>
    <property type="match status" value="1"/>
</dbReference>
<evidence type="ECO:0000256" key="7">
    <source>
        <dbReference type="ARBA" id="ARBA00047761"/>
    </source>
</evidence>
<comment type="subcellular location">
    <subcellularLocation>
        <location evidence="1 9">Nucleus</location>
    </subcellularLocation>
</comment>
<reference evidence="11" key="1">
    <citation type="submission" date="2022-08" db="EMBL/GenBank/DDBJ databases">
        <authorList>
            <consortium name="DOE Joint Genome Institute"/>
            <person name="Min B."/>
            <person name="Riley R."/>
            <person name="Sierra-Patev S."/>
            <person name="Naranjo-Ortiz M."/>
            <person name="Looney B."/>
            <person name="Konkel Z."/>
            <person name="Slot J.C."/>
            <person name="Sakamoto Y."/>
            <person name="Steenwyk J.L."/>
            <person name="Rokas A."/>
            <person name="Carro J."/>
            <person name="Camarero S."/>
            <person name="Ferreira P."/>
            <person name="Molpeceres G."/>
            <person name="Ruiz-Duenas F.J."/>
            <person name="Serrano A."/>
            <person name="Henrissat B."/>
            <person name="Drula E."/>
            <person name="Hughes K.W."/>
            <person name="Mata J.L."/>
            <person name="Ishikawa N.K."/>
            <person name="Vargas-Isla R."/>
            <person name="Ushijima S."/>
            <person name="Smith C.A."/>
            <person name="Ahrendt S."/>
            <person name="Andreopoulos W."/>
            <person name="He G."/>
            <person name="Labutti K."/>
            <person name="Lipzen A."/>
            <person name="Ng V."/>
            <person name="Sandor L."/>
            <person name="Barry K."/>
            <person name="Martinez A.T."/>
            <person name="Xiao Y."/>
            <person name="Gibbons J.G."/>
            <person name="Terashima K."/>
            <person name="Hibbett D.S."/>
            <person name="Grigoriev I.V."/>
        </authorList>
    </citation>
    <scope>NUCLEOTIDE SEQUENCE</scope>
    <source>
        <strain evidence="11">Sp2 HRB7682 ss15</strain>
    </source>
</reference>
<keyword evidence="5 9" id="KW-0904">Protein phosphatase</keyword>
<dbReference type="EC" id="3.1.3.16" evidence="9"/>
<proteinExistence type="inferred from homology"/>
<sequence length="254" mass="28236">MNPSSRMARDPRLARLQSQSTPTPPSSSEAPAPVINTAHSTLSTPQYQAINQYTEQANTPAYKSRPLFCVVCASNQNRSMEGHHVLAKAGFHVISSGTGSAVRLPGPSIDKPNVYNFGTPYNSIYEELQTKDPRLYTANGVLQMIDRNRRIKLAPERWQESKMVADIVITCEERCFDIVCDDLLARGGDFNRPVHIVNVEIKDNHEEALLAGKAILDLATAIEAAEDIDEEFDRILEVQQTKHPHALLHAVAFY</sequence>
<evidence type="ECO:0000256" key="2">
    <source>
        <dbReference type="ARBA" id="ARBA00008978"/>
    </source>
</evidence>
<dbReference type="GO" id="GO:0005847">
    <property type="term" value="C:mRNA cleavage and polyadenylation specificity factor complex"/>
    <property type="evidence" value="ECO:0007669"/>
    <property type="project" value="UniProtKB-ARBA"/>
</dbReference>
<dbReference type="GO" id="GO:0008420">
    <property type="term" value="F:RNA polymerase II CTD heptapeptide repeat phosphatase activity"/>
    <property type="evidence" value="ECO:0007669"/>
    <property type="project" value="UniProtKB-ARBA"/>
</dbReference>
<reference evidence="11" key="2">
    <citation type="journal article" date="2023" name="Proc. Natl. Acad. Sci. U.S.A.">
        <title>A global phylogenomic analysis of the shiitake genus Lentinula.</title>
        <authorList>
            <person name="Sierra-Patev S."/>
            <person name="Min B."/>
            <person name="Naranjo-Ortiz M."/>
            <person name="Looney B."/>
            <person name="Konkel Z."/>
            <person name="Slot J.C."/>
            <person name="Sakamoto Y."/>
            <person name="Steenwyk J.L."/>
            <person name="Rokas A."/>
            <person name="Carro J."/>
            <person name="Camarero S."/>
            <person name="Ferreira P."/>
            <person name="Molpeceres G."/>
            <person name="Ruiz-Duenas F.J."/>
            <person name="Serrano A."/>
            <person name="Henrissat B."/>
            <person name="Drula E."/>
            <person name="Hughes K.W."/>
            <person name="Mata J.L."/>
            <person name="Ishikawa N.K."/>
            <person name="Vargas-Isla R."/>
            <person name="Ushijima S."/>
            <person name="Smith C.A."/>
            <person name="Donoghue J."/>
            <person name="Ahrendt S."/>
            <person name="Andreopoulos W."/>
            <person name="He G."/>
            <person name="LaButti K."/>
            <person name="Lipzen A."/>
            <person name="Ng V."/>
            <person name="Riley R."/>
            <person name="Sandor L."/>
            <person name="Barry K."/>
            <person name="Martinez A.T."/>
            <person name="Xiao Y."/>
            <person name="Gibbons J.G."/>
            <person name="Terashima K."/>
            <person name="Grigoriev I.V."/>
            <person name="Hibbett D."/>
        </authorList>
    </citation>
    <scope>NUCLEOTIDE SEQUENCE</scope>
    <source>
        <strain evidence="11">Sp2 HRB7682 ss15</strain>
    </source>
</reference>
<comment type="caution">
    <text evidence="11">The sequence shown here is derived from an EMBL/GenBank/DDBJ whole genome shotgun (WGS) entry which is preliminary data.</text>
</comment>
<gene>
    <name evidence="11" type="ORF">C8J55DRAFT_511694</name>
</gene>
<evidence type="ECO:0000256" key="3">
    <source>
        <dbReference type="ARBA" id="ARBA00022664"/>
    </source>
</evidence>
<dbReference type="EMBL" id="JANVFS010000014">
    <property type="protein sequence ID" value="KAJ4481434.1"/>
    <property type="molecule type" value="Genomic_DNA"/>
</dbReference>
<evidence type="ECO:0000313" key="12">
    <source>
        <dbReference type="Proteomes" id="UP001150238"/>
    </source>
</evidence>
<dbReference type="PANTHER" id="PTHR20383">
    <property type="entry name" value="RNA POLYMERASE II SUBUNIT A C-TERMINAL DOMAIN PHOSPHATASE"/>
    <property type="match status" value="1"/>
</dbReference>
<evidence type="ECO:0000256" key="1">
    <source>
        <dbReference type="ARBA" id="ARBA00004123"/>
    </source>
</evidence>
<keyword evidence="3 9" id="KW-0507">mRNA processing</keyword>
<protein>
    <recommendedName>
        <fullName evidence="9">RNA polymerase II subunit A C-terminal domain phosphatase SSU72</fullName>
        <shortName evidence="9">CTD phosphatase SSU72</shortName>
        <ecNumber evidence="9">3.1.3.16</ecNumber>
    </recommendedName>
</protein>
<keyword evidence="6 9" id="KW-0539">Nucleus</keyword>
<feature type="compositionally biased region" description="Low complexity" evidence="10">
    <location>
        <begin position="17"/>
        <end position="33"/>
    </location>
</feature>
<evidence type="ECO:0000256" key="10">
    <source>
        <dbReference type="SAM" id="MobiDB-lite"/>
    </source>
</evidence>
<evidence type="ECO:0000256" key="8">
    <source>
        <dbReference type="ARBA" id="ARBA00048336"/>
    </source>
</evidence>
<comment type="subunit">
    <text evidence="9">Component of the cleavage and polyadenylation factor (CPF) complex.</text>
</comment>
<evidence type="ECO:0000313" key="11">
    <source>
        <dbReference type="EMBL" id="KAJ4481434.1"/>
    </source>
</evidence>
<dbReference type="Gene3D" id="3.40.50.2300">
    <property type="match status" value="2"/>
</dbReference>
<name>A0A9W9AF60_9AGAR</name>
<accession>A0A9W9AF60</accession>